<dbReference type="Reactome" id="R-RNO-380320">
    <property type="pathway name" value="Recruitment of NuMA to mitotic centrosomes"/>
</dbReference>
<dbReference type="Reactome" id="R-RNO-380284">
    <property type="pathway name" value="Loss of proteins required for interphase microtubule organization from the centrosome"/>
</dbReference>
<dbReference type="GO" id="GO:0005813">
    <property type="term" value="C:centrosome"/>
    <property type="evidence" value="ECO:0000266"/>
    <property type="project" value="RGD"/>
</dbReference>
<dbReference type="GO" id="GO:0031023">
    <property type="term" value="P:microtubule organizing center organization"/>
    <property type="evidence" value="ECO:0000318"/>
    <property type="project" value="GO_Central"/>
</dbReference>
<dbReference type="GO" id="GO:0051011">
    <property type="term" value="F:microtubule minus-end binding"/>
    <property type="evidence" value="ECO:0000318"/>
    <property type="project" value="GO_Central"/>
</dbReference>
<dbReference type="GO" id="GO:0070652">
    <property type="term" value="C:HAUS complex"/>
    <property type="evidence" value="ECO:0000266"/>
    <property type="project" value="RGD"/>
</dbReference>
<dbReference type="Reactome" id="R-RNO-5620912">
    <property type="pathway name" value="Anchoring of the basal body to the plasma membrane"/>
</dbReference>
<evidence type="ECO:0007829" key="4">
    <source>
        <dbReference type="PeptideAtlas" id="A0A0G2JYQ1"/>
    </source>
</evidence>
<dbReference type="RefSeq" id="XP_038955450.1">
    <property type="nucleotide sequence ID" value="XM_039099522.2"/>
</dbReference>
<sequence length="407" mass="44815">MSLCESLTFVFKRSYSGFGSAAGACKLGGVNHFRFRARNMAEKGAGGGAGGGSDDSYYEDVGDDCVVKAAVEVFEKLKGISCPFLDGLYITEPKTIMELLCRPSKYRLDILEWMCIRVCPSLQDKFSLLKGNAVDMKIQEMVKLGHDLMLCAPDDQDLLMGRECPQKQLQFMDKLLDMMQSLATGCSSSSSLKEHLEGATEKNDALLGELFSSPNLWAILKPESDPWPLDMQSSLNKQCDDLPKAGPSAQSEGEKVADLARQLQESATKLQTLRDQCFAQHKAGTDTSTVDQKLRLVISDFYQLILAFLQVYDDELGECCQRPVPSLHPSGPIIQAVYQTLASCGQLLKAVMEIADTSAEAMEAARKQEGEPNCWSSNNSGISLAARIDEVTQKYKILTDRFHRGTR</sequence>
<dbReference type="GeneID" id="293844"/>
<dbReference type="GeneTree" id="ENSGT00390000003937"/>
<dbReference type="RGD" id="1562991">
    <property type="gene designation" value="Haus7"/>
</dbReference>
<evidence type="ECO:0000313" key="3">
    <source>
        <dbReference type="RGD" id="1562991"/>
    </source>
</evidence>
<dbReference type="AGR" id="RGD:1562991"/>
<dbReference type="Reactome" id="R-RNO-8854518">
    <property type="pathway name" value="AURKA Activation by TPX2"/>
</dbReference>
<dbReference type="GO" id="GO:0036064">
    <property type="term" value="C:ciliary basal body"/>
    <property type="evidence" value="ECO:0000266"/>
    <property type="project" value="RGD"/>
</dbReference>
<dbReference type="CTD" id="55559"/>
<dbReference type="InterPro" id="IPR029711">
    <property type="entry name" value="Haus7-like"/>
</dbReference>
<dbReference type="GO" id="GO:0031996">
    <property type="term" value="F:thioesterase binding"/>
    <property type="evidence" value="ECO:0000266"/>
    <property type="project" value="RGD"/>
</dbReference>
<gene>
    <name evidence="1 3" type="primary">Haus7</name>
</gene>
<accession>A0A0G2JYQ1</accession>
<dbReference type="Reactome" id="R-RNO-380259">
    <property type="pathway name" value="Loss of Nlp from mitotic centrosomes"/>
</dbReference>
<dbReference type="GO" id="GO:0005886">
    <property type="term" value="C:plasma membrane"/>
    <property type="evidence" value="ECO:0000266"/>
    <property type="project" value="RGD"/>
</dbReference>
<dbReference type="OrthoDB" id="6435999at2759"/>
<evidence type="ECO:0000313" key="2">
    <source>
        <dbReference type="Proteomes" id="UP000002494"/>
    </source>
</evidence>
<dbReference type="GO" id="GO:0051225">
    <property type="term" value="P:spindle assembly"/>
    <property type="evidence" value="ECO:0000266"/>
    <property type="project" value="RGD"/>
</dbReference>
<reference evidence="1" key="2">
    <citation type="submission" date="2025-08" db="UniProtKB">
        <authorList>
            <consortium name="Ensembl"/>
        </authorList>
    </citation>
    <scope>IDENTIFICATION</scope>
    <source>
        <strain evidence="1">Brown Norway</strain>
    </source>
</reference>
<name>A0A0G2JYQ1_RAT</name>
<dbReference type="HOGENOM" id="CLU_065168_0_0_1"/>
<evidence type="ECO:0000313" key="1">
    <source>
        <dbReference type="Ensembl" id="ENSRNOP00000070747.2"/>
    </source>
</evidence>
<dbReference type="GO" id="GO:0005730">
    <property type="term" value="C:nucleolus"/>
    <property type="evidence" value="ECO:0000266"/>
    <property type="project" value="RGD"/>
</dbReference>
<keyword evidence="2" id="KW-1185">Reference proteome</keyword>
<dbReference type="Proteomes" id="UP000002494">
    <property type="component" value="Chromosome X"/>
</dbReference>
<dbReference type="GO" id="GO:0007098">
    <property type="term" value="P:centrosome cycle"/>
    <property type="evidence" value="ECO:0000266"/>
    <property type="project" value="RGD"/>
</dbReference>
<dbReference type="GO" id="GO:1990498">
    <property type="term" value="C:mitotic spindle microtubule"/>
    <property type="evidence" value="ECO:0000266"/>
    <property type="project" value="RGD"/>
</dbReference>
<reference evidence="1" key="3">
    <citation type="submission" date="2025-09" db="UniProtKB">
        <authorList>
            <consortium name="Ensembl"/>
        </authorList>
    </citation>
    <scope>IDENTIFICATION</scope>
    <source>
        <strain evidence="1">Brown Norway</strain>
    </source>
</reference>
<dbReference type="Reactome" id="R-RNO-380270">
    <property type="pathway name" value="Recruitment of mitotic centrosome proteins and complexes"/>
</dbReference>
<protein>
    <submittedName>
        <fullName evidence="1">HAUS augmin-like complex, subunit 7</fullName>
    </submittedName>
</protein>
<dbReference type="Ensembl" id="ENSRNOT00000090596.3">
    <property type="protein sequence ID" value="ENSRNOP00000070747.2"/>
    <property type="gene ID" value="ENSRNOG00000055648.3"/>
</dbReference>
<proteinExistence type="evidence at protein level"/>
<dbReference type="PANTHER" id="PTHR14352:SF2">
    <property type="entry name" value="HAUS AUGMIN-LIKE COMPLEX SUBUNIT 7"/>
    <property type="match status" value="1"/>
</dbReference>
<reference evidence="1" key="1">
    <citation type="submission" date="2024-01" db="EMBL/GenBank/DDBJ databases">
        <title>GRCr8: a new rat reference genome assembly contstructed from accurate long reads and long range scaffolding.</title>
        <authorList>
            <person name="Doris P.A."/>
            <person name="Kalbfleisch T."/>
            <person name="Li K."/>
            <person name="Howe K."/>
            <person name="Wood J."/>
        </authorList>
    </citation>
    <scope>NUCLEOTIDE SEQUENCE [LARGE SCALE GENOMIC DNA]</scope>
    <source>
        <strain evidence="1">Brown Norway</strain>
    </source>
</reference>
<dbReference type="Reactome" id="R-RNO-2565942">
    <property type="pathway name" value="Regulation of PLK1 Activity at G2/M Transition"/>
</dbReference>
<dbReference type="AlphaFoldDB" id="A0A0G2JYQ1"/>
<dbReference type="PANTHER" id="PTHR14352">
    <property type="entry name" value="HAUS AUGMIN-LIKE COMPLEX SUBUNIT 7"/>
    <property type="match status" value="1"/>
</dbReference>
<keyword evidence="4" id="KW-1267">Proteomics identification</keyword>
<dbReference type="OMA" id="PESDPWP"/>
<organism evidence="1 2">
    <name type="scientific">Rattus norvegicus</name>
    <name type="common">Rat</name>
    <dbReference type="NCBI Taxonomy" id="10116"/>
    <lineage>
        <taxon>Eukaryota</taxon>
        <taxon>Metazoa</taxon>
        <taxon>Chordata</taxon>
        <taxon>Craniata</taxon>
        <taxon>Vertebrata</taxon>
        <taxon>Euteleostomi</taxon>
        <taxon>Mammalia</taxon>
        <taxon>Eutheria</taxon>
        <taxon>Euarchontoglires</taxon>
        <taxon>Glires</taxon>
        <taxon>Rodentia</taxon>
        <taxon>Myomorpha</taxon>
        <taxon>Muroidea</taxon>
        <taxon>Muridae</taxon>
        <taxon>Murinae</taxon>
        <taxon>Rattus</taxon>
    </lineage>
</organism>